<dbReference type="Pfam" id="PF06985">
    <property type="entry name" value="HET"/>
    <property type="match status" value="1"/>
</dbReference>
<dbReference type="Proteomes" id="UP001172673">
    <property type="component" value="Unassembled WGS sequence"/>
</dbReference>
<evidence type="ECO:0000313" key="3">
    <source>
        <dbReference type="Proteomes" id="UP001172673"/>
    </source>
</evidence>
<evidence type="ECO:0000313" key="2">
    <source>
        <dbReference type="EMBL" id="KAJ9604354.1"/>
    </source>
</evidence>
<reference evidence="2" key="1">
    <citation type="submission" date="2022-10" db="EMBL/GenBank/DDBJ databases">
        <title>Culturing micro-colonial fungi from biological soil crusts in the Mojave desert and describing Neophaeococcomyces mojavensis, and introducing the new genera and species Taxawa tesnikishii.</title>
        <authorList>
            <person name="Kurbessoian T."/>
            <person name="Stajich J.E."/>
        </authorList>
    </citation>
    <scope>NUCLEOTIDE SEQUENCE</scope>
    <source>
        <strain evidence="2">TK_41</strain>
    </source>
</reference>
<comment type="caution">
    <text evidence="2">The sequence shown here is derived from an EMBL/GenBank/DDBJ whole genome shotgun (WGS) entry which is preliminary data.</text>
</comment>
<name>A0AA39CDK8_9EURO</name>
<gene>
    <name evidence="2" type="ORF">H2200_011188</name>
</gene>
<keyword evidence="3" id="KW-1185">Reference proteome</keyword>
<evidence type="ECO:0000259" key="1">
    <source>
        <dbReference type="Pfam" id="PF06985"/>
    </source>
</evidence>
<dbReference type="PANTHER" id="PTHR24148:SF64">
    <property type="entry name" value="HETEROKARYON INCOMPATIBILITY DOMAIN-CONTAINING PROTEIN"/>
    <property type="match status" value="1"/>
</dbReference>
<accession>A0AA39CDK8</accession>
<feature type="domain" description="Heterokaryon incompatibility" evidence="1">
    <location>
        <begin position="44"/>
        <end position="189"/>
    </location>
</feature>
<dbReference type="InterPro" id="IPR052895">
    <property type="entry name" value="HetReg/Transcr_Mod"/>
</dbReference>
<dbReference type="InterPro" id="IPR010730">
    <property type="entry name" value="HET"/>
</dbReference>
<dbReference type="EMBL" id="JAPDRK010000019">
    <property type="protein sequence ID" value="KAJ9604354.1"/>
    <property type="molecule type" value="Genomic_DNA"/>
</dbReference>
<sequence>MDFYHYDSITDPNEFRVIEVHPGLHDAPLVCNLKHVVPGNEVKYEALSYVCGDPNDRVEITCNEKRLSTLATLDIAIRALRLPDRTRVLWADAICINQENLAERSQQVREMSSIYKRAERVVAWLGKDPDGVAKIAFDLMRLSSEDDLRLWTSDEMRSIPAHEDEETGRKHIAAVYESPWFTRAWVSQEVGLSLNAVVKWGDAELDWPLVSSFGYFVLADPHTGIIEMPYAVNARSAAMTSLLWGRGNPRTLPHSFLQVLDHARTLKTTDPRDLVYAFLGHPRAQSRLHDGALVIPNYELSTLEVFREITLSMIEETESLAPILLTDHNPDLDKDWPSWLPHYGHWDEKYHSLGAFKNLSIPNSASISTSFDFTSAGLPMAERRGSEPGVLFVRGLTCDTVSRCDQPFTNLGIQHPSSKLARYQFIWSAFANKPDPDTSRYTPGQLPFTIALALTMGAALKGTAKENVTMAMVLTQCRSDFFACVLRIANETYFPNESKTLGQMQPDATMRAVEEYAKDGNADDSKSPCSTLAMADECSALPLDILGSGQPEWKLGICAVWPSVQMFLSF</sequence>
<proteinExistence type="predicted"/>
<protein>
    <recommendedName>
        <fullName evidence="1">Heterokaryon incompatibility domain-containing protein</fullName>
    </recommendedName>
</protein>
<organism evidence="2 3">
    <name type="scientific">Cladophialophora chaetospira</name>
    <dbReference type="NCBI Taxonomy" id="386627"/>
    <lineage>
        <taxon>Eukaryota</taxon>
        <taxon>Fungi</taxon>
        <taxon>Dikarya</taxon>
        <taxon>Ascomycota</taxon>
        <taxon>Pezizomycotina</taxon>
        <taxon>Eurotiomycetes</taxon>
        <taxon>Chaetothyriomycetidae</taxon>
        <taxon>Chaetothyriales</taxon>
        <taxon>Herpotrichiellaceae</taxon>
        <taxon>Cladophialophora</taxon>
    </lineage>
</organism>
<dbReference type="PANTHER" id="PTHR24148">
    <property type="entry name" value="ANKYRIN REPEAT DOMAIN-CONTAINING PROTEIN 39 HOMOLOG-RELATED"/>
    <property type="match status" value="1"/>
</dbReference>
<dbReference type="AlphaFoldDB" id="A0AA39CDK8"/>